<accession>A0ABD2BAE7</accession>
<comment type="caution">
    <text evidence="1">The sequence shown here is derived from an EMBL/GenBank/DDBJ whole genome shotgun (WGS) entry which is preliminary data.</text>
</comment>
<dbReference type="Proteomes" id="UP001607302">
    <property type="component" value="Unassembled WGS sequence"/>
</dbReference>
<keyword evidence="2" id="KW-1185">Reference proteome</keyword>
<sequence length="132" mass="16239">MEEGEPISETIYNELQTLIRIYCSLLYRIYVYYKNWSKRNRYFENFKNKFVISTNMDKNNDNYEKIKLFSFFCNCIEDHVAEREKKNLSSRVYRSYIINKKYKINAVSYYVTIIITFKVSPKKKYETKYKIE</sequence>
<organism evidence="1 2">
    <name type="scientific">Vespula squamosa</name>
    <name type="common">Southern yellow jacket</name>
    <name type="synonym">Wasp</name>
    <dbReference type="NCBI Taxonomy" id="30214"/>
    <lineage>
        <taxon>Eukaryota</taxon>
        <taxon>Metazoa</taxon>
        <taxon>Ecdysozoa</taxon>
        <taxon>Arthropoda</taxon>
        <taxon>Hexapoda</taxon>
        <taxon>Insecta</taxon>
        <taxon>Pterygota</taxon>
        <taxon>Neoptera</taxon>
        <taxon>Endopterygota</taxon>
        <taxon>Hymenoptera</taxon>
        <taxon>Apocrita</taxon>
        <taxon>Aculeata</taxon>
        <taxon>Vespoidea</taxon>
        <taxon>Vespidae</taxon>
        <taxon>Vespinae</taxon>
        <taxon>Vespula</taxon>
    </lineage>
</organism>
<evidence type="ECO:0000313" key="1">
    <source>
        <dbReference type="EMBL" id="KAL2729714.1"/>
    </source>
</evidence>
<proteinExistence type="predicted"/>
<dbReference type="AlphaFoldDB" id="A0ABD2BAE7"/>
<gene>
    <name evidence="1" type="ORF">V1478_005603</name>
</gene>
<name>A0ABD2BAE7_VESSQ</name>
<dbReference type="EMBL" id="JAUDFV010000119">
    <property type="protein sequence ID" value="KAL2729714.1"/>
    <property type="molecule type" value="Genomic_DNA"/>
</dbReference>
<evidence type="ECO:0000313" key="2">
    <source>
        <dbReference type="Proteomes" id="UP001607302"/>
    </source>
</evidence>
<protein>
    <submittedName>
        <fullName evidence="1">Uncharacterized protein</fullName>
    </submittedName>
</protein>
<reference evidence="1 2" key="1">
    <citation type="journal article" date="2024" name="Ann. Entomol. Soc. Am.">
        <title>Genomic analyses of the southern and eastern yellowjacket wasps (Hymenoptera: Vespidae) reveal evolutionary signatures of social life.</title>
        <authorList>
            <person name="Catto M.A."/>
            <person name="Caine P.B."/>
            <person name="Orr S.E."/>
            <person name="Hunt B.G."/>
            <person name="Goodisman M.A.D."/>
        </authorList>
    </citation>
    <scope>NUCLEOTIDE SEQUENCE [LARGE SCALE GENOMIC DNA]</scope>
    <source>
        <strain evidence="1">233</strain>
        <tissue evidence="1">Head and thorax</tissue>
    </source>
</reference>